<keyword evidence="1" id="KW-0805">Transcription regulation</keyword>
<dbReference type="InterPro" id="IPR039422">
    <property type="entry name" value="MarR/SlyA-like"/>
</dbReference>
<dbReference type="PROSITE" id="PS01117">
    <property type="entry name" value="HTH_MARR_1"/>
    <property type="match status" value="1"/>
</dbReference>
<keyword evidence="2" id="KW-0238">DNA-binding</keyword>
<dbReference type="Pfam" id="PF12802">
    <property type="entry name" value="MarR_2"/>
    <property type="match status" value="1"/>
</dbReference>
<sequence>MINKVIFYTLEKTIKRYRQFAQHNIDQAGVDITIDQWLVLNVIQETPTLAQFEIGERVFKDQASIARIIDLLVKKELLIQTTSEQDRRRVNRQITSKGEQLIKAVAPIIARNRSTALAGIPDEAIEQLRQTLTLIDDNCQ</sequence>
<evidence type="ECO:0000259" key="4">
    <source>
        <dbReference type="PROSITE" id="PS50995"/>
    </source>
</evidence>
<accession>A0ABX0Q9D2</accession>
<dbReference type="SUPFAM" id="SSF46785">
    <property type="entry name" value="Winged helix' DNA-binding domain"/>
    <property type="match status" value="1"/>
</dbReference>
<organism evidence="5 6">
    <name type="scientific">Fibrivirga algicola</name>
    <dbReference type="NCBI Taxonomy" id="2950420"/>
    <lineage>
        <taxon>Bacteria</taxon>
        <taxon>Pseudomonadati</taxon>
        <taxon>Bacteroidota</taxon>
        <taxon>Cytophagia</taxon>
        <taxon>Cytophagales</taxon>
        <taxon>Spirosomataceae</taxon>
        <taxon>Fibrivirga</taxon>
    </lineage>
</organism>
<evidence type="ECO:0000313" key="5">
    <source>
        <dbReference type="EMBL" id="NID08710.1"/>
    </source>
</evidence>
<comment type="caution">
    <text evidence="5">The sequence shown here is derived from an EMBL/GenBank/DDBJ whole genome shotgun (WGS) entry which is preliminary data.</text>
</comment>
<name>A0ABX0Q9D2_9BACT</name>
<keyword evidence="3" id="KW-0804">Transcription</keyword>
<dbReference type="Gene3D" id="1.10.10.10">
    <property type="entry name" value="Winged helix-like DNA-binding domain superfamily/Winged helix DNA-binding domain"/>
    <property type="match status" value="1"/>
</dbReference>
<evidence type="ECO:0000256" key="3">
    <source>
        <dbReference type="ARBA" id="ARBA00023163"/>
    </source>
</evidence>
<dbReference type="RefSeq" id="WP_085410482.1">
    <property type="nucleotide sequence ID" value="NZ_WAEL01000001.1"/>
</dbReference>
<reference evidence="5" key="1">
    <citation type="submission" date="2024-05" db="EMBL/GenBank/DDBJ databases">
        <authorList>
            <person name="Jung D.-H."/>
        </authorList>
    </citation>
    <scope>NUCLEOTIDE SEQUENCE</scope>
    <source>
        <strain evidence="5">JA-25</strain>
    </source>
</reference>
<protein>
    <submittedName>
        <fullName evidence="5">MarR family transcriptional regulator</fullName>
    </submittedName>
</protein>
<dbReference type="InterPro" id="IPR000835">
    <property type="entry name" value="HTH_MarR-typ"/>
</dbReference>
<dbReference type="InterPro" id="IPR023187">
    <property type="entry name" value="Tscrpt_reg_MarR-type_CS"/>
</dbReference>
<dbReference type="PROSITE" id="PS50995">
    <property type="entry name" value="HTH_MARR_2"/>
    <property type="match status" value="1"/>
</dbReference>
<dbReference type="EMBL" id="WAEL01000001">
    <property type="protein sequence ID" value="NID08710.1"/>
    <property type="molecule type" value="Genomic_DNA"/>
</dbReference>
<evidence type="ECO:0000256" key="1">
    <source>
        <dbReference type="ARBA" id="ARBA00023015"/>
    </source>
</evidence>
<dbReference type="Proteomes" id="UP000606008">
    <property type="component" value="Unassembled WGS sequence"/>
</dbReference>
<keyword evidence="6" id="KW-1185">Reference proteome</keyword>
<dbReference type="PANTHER" id="PTHR33164">
    <property type="entry name" value="TRANSCRIPTIONAL REGULATOR, MARR FAMILY"/>
    <property type="match status" value="1"/>
</dbReference>
<proteinExistence type="predicted"/>
<dbReference type="PANTHER" id="PTHR33164:SF64">
    <property type="entry name" value="TRANSCRIPTIONAL REGULATOR SLYA"/>
    <property type="match status" value="1"/>
</dbReference>
<dbReference type="SMART" id="SM00347">
    <property type="entry name" value="HTH_MARR"/>
    <property type="match status" value="1"/>
</dbReference>
<dbReference type="InterPro" id="IPR036390">
    <property type="entry name" value="WH_DNA-bd_sf"/>
</dbReference>
<gene>
    <name evidence="5" type="ORF">F7231_00875</name>
</gene>
<evidence type="ECO:0000256" key="2">
    <source>
        <dbReference type="ARBA" id="ARBA00023125"/>
    </source>
</evidence>
<dbReference type="InterPro" id="IPR036388">
    <property type="entry name" value="WH-like_DNA-bd_sf"/>
</dbReference>
<evidence type="ECO:0000313" key="6">
    <source>
        <dbReference type="Proteomes" id="UP000606008"/>
    </source>
</evidence>
<feature type="domain" description="HTH marR-type" evidence="4">
    <location>
        <begin position="3"/>
        <end position="137"/>
    </location>
</feature>